<organism evidence="1 2">
    <name type="scientific">Aphanomyces euteiches</name>
    <dbReference type="NCBI Taxonomy" id="100861"/>
    <lineage>
        <taxon>Eukaryota</taxon>
        <taxon>Sar</taxon>
        <taxon>Stramenopiles</taxon>
        <taxon>Oomycota</taxon>
        <taxon>Saprolegniomycetes</taxon>
        <taxon>Saprolegniales</taxon>
        <taxon>Verrucalvaceae</taxon>
        <taxon>Aphanomyces</taxon>
    </lineage>
</organism>
<reference evidence="1 2" key="1">
    <citation type="submission" date="2019-07" db="EMBL/GenBank/DDBJ databases">
        <title>Genomics analysis of Aphanomyces spp. identifies a new class of oomycete effector associated with host adaptation.</title>
        <authorList>
            <person name="Gaulin E."/>
        </authorList>
    </citation>
    <scope>NUCLEOTIDE SEQUENCE [LARGE SCALE GENOMIC DNA]</scope>
    <source>
        <strain evidence="1 2">ATCC 201684</strain>
    </source>
</reference>
<dbReference type="AlphaFoldDB" id="A0A6G0WR25"/>
<proteinExistence type="predicted"/>
<name>A0A6G0WR25_9STRA</name>
<evidence type="ECO:0000313" key="2">
    <source>
        <dbReference type="Proteomes" id="UP000481153"/>
    </source>
</evidence>
<gene>
    <name evidence="1" type="ORF">Ae201684_012617</name>
</gene>
<keyword evidence="2" id="KW-1185">Reference proteome</keyword>
<accession>A0A6G0WR25</accession>
<dbReference type="EMBL" id="VJMJ01000160">
    <property type="protein sequence ID" value="KAF0729834.1"/>
    <property type="molecule type" value="Genomic_DNA"/>
</dbReference>
<comment type="caution">
    <text evidence="1">The sequence shown here is derived from an EMBL/GenBank/DDBJ whole genome shotgun (WGS) entry which is preliminary data.</text>
</comment>
<protein>
    <submittedName>
        <fullName evidence="1">Uncharacterized protein</fullName>
    </submittedName>
</protein>
<evidence type="ECO:0000313" key="1">
    <source>
        <dbReference type="EMBL" id="KAF0729834.1"/>
    </source>
</evidence>
<sequence>MGNFWRLEHAGCLRLSLTALKSSKTTKKANSIRNELTAKTTYCLAVLSTLSGFALAAPWRRAGLDGPLDVCKGQQIVPFEMPQPHDTVATSLSQSFRGQISAWSDLNKSWNVFANT</sequence>
<dbReference type="Proteomes" id="UP000481153">
    <property type="component" value="Unassembled WGS sequence"/>
</dbReference>